<dbReference type="RefSeq" id="WP_329512182.1">
    <property type="nucleotide sequence ID" value="NZ_BAAAYZ010000127.1"/>
</dbReference>
<keyword evidence="2" id="KW-1185">Reference proteome</keyword>
<reference evidence="1" key="1">
    <citation type="submission" date="2024-01" db="EMBL/GenBank/DDBJ databases">
        <title>First draft genome sequence data of TA4-1, the type strain of Gram-positive actinobacterium Streptomyces chiangmaiensis.</title>
        <authorList>
            <person name="Yasawong M."/>
            <person name="Nantapong N."/>
        </authorList>
    </citation>
    <scope>NUCLEOTIDE SEQUENCE</scope>
    <source>
        <strain evidence="1">TA4-1</strain>
    </source>
</reference>
<dbReference type="EMBL" id="JAYWVC010000273">
    <property type="protein sequence ID" value="MED7827813.1"/>
    <property type="molecule type" value="Genomic_DNA"/>
</dbReference>
<dbReference type="Proteomes" id="UP001333996">
    <property type="component" value="Unassembled WGS sequence"/>
</dbReference>
<protein>
    <submittedName>
        <fullName evidence="1">Uncharacterized protein</fullName>
    </submittedName>
</protein>
<evidence type="ECO:0000313" key="1">
    <source>
        <dbReference type="EMBL" id="MED7827813.1"/>
    </source>
</evidence>
<accession>A0ABU7FVI9</accession>
<comment type="caution">
    <text evidence="1">The sequence shown here is derived from an EMBL/GenBank/DDBJ whole genome shotgun (WGS) entry which is preliminary data.</text>
</comment>
<organism evidence="1 2">
    <name type="scientific">Streptomyces chiangmaiensis</name>
    <dbReference type="NCBI Taxonomy" id="766497"/>
    <lineage>
        <taxon>Bacteria</taxon>
        <taxon>Bacillati</taxon>
        <taxon>Actinomycetota</taxon>
        <taxon>Actinomycetes</taxon>
        <taxon>Kitasatosporales</taxon>
        <taxon>Streptomycetaceae</taxon>
        <taxon>Streptomyces</taxon>
    </lineage>
</organism>
<name>A0ABU7FVI9_9ACTN</name>
<proteinExistence type="predicted"/>
<evidence type="ECO:0000313" key="2">
    <source>
        <dbReference type="Proteomes" id="UP001333996"/>
    </source>
</evidence>
<gene>
    <name evidence="1" type="ORF">VXC91_39465</name>
</gene>
<sequence>MSHTIPESDLAEALLRQAPRRDTYTGWQNWRTSRRSFVPAPKLTLAEWKALSLASGRFMTCTAPRPTSTCRCRRRPCR</sequence>